<evidence type="ECO:0000256" key="8">
    <source>
        <dbReference type="ARBA" id="ARBA00047481"/>
    </source>
</evidence>
<sequence length="366" mass="40164">MSNPFWSPALAGLEPYVPGEQPRGRKLIKLNTNENPYPPSPRIREALADPALVQALRRYPDPESADLCAAIATQYGVESDQVFVGNGSDEVLAHSFYSFFRHDEPLLFPDITYSFYPVYCQLYGIDYRTPALRDDFSIAVEDYAGPAAGAILPNPNAPSGRCLSLDEIEKLLQLQPERVVAIDEAYIAFSGERGGDSAISLIDRYPNLLVIQTLSKSHALAGLRLGFALGQKHLIEGLNRTKNSFNSYPIDSVAQRLAVAAIGDGGHLAESCNRVVATRERVAAALAELDFEVVPSRANFLLASPGTMDAEALYLALRERDILVRHFNKPRLAGYLRISIGTDEEMDQLLAAVREIQTAQGTSQTR</sequence>
<proteinExistence type="inferred from homology"/>
<evidence type="ECO:0000313" key="11">
    <source>
        <dbReference type="EMBL" id="MFD2311863.1"/>
    </source>
</evidence>
<evidence type="ECO:0000313" key="12">
    <source>
        <dbReference type="Proteomes" id="UP001597425"/>
    </source>
</evidence>
<comment type="similarity">
    <text evidence="3 9">Belongs to the class-II pyridoxal-phosphate-dependent aminotransferase family. Histidinol-phosphate aminotransferase subfamily.</text>
</comment>
<evidence type="ECO:0000256" key="4">
    <source>
        <dbReference type="ARBA" id="ARBA00011738"/>
    </source>
</evidence>
<dbReference type="InterPro" id="IPR004839">
    <property type="entry name" value="Aminotransferase_I/II_large"/>
</dbReference>
<organism evidence="11 12">
    <name type="scientific">Microbulbifer halophilus</name>
    <dbReference type="NCBI Taxonomy" id="453963"/>
    <lineage>
        <taxon>Bacteria</taxon>
        <taxon>Pseudomonadati</taxon>
        <taxon>Pseudomonadota</taxon>
        <taxon>Gammaproteobacteria</taxon>
        <taxon>Cellvibrionales</taxon>
        <taxon>Microbulbiferaceae</taxon>
        <taxon>Microbulbifer</taxon>
    </lineage>
</organism>
<comment type="caution">
    <text evidence="11">The sequence shown here is derived from an EMBL/GenBank/DDBJ whole genome shotgun (WGS) entry which is preliminary data.</text>
</comment>
<dbReference type="HAMAP" id="MF_01023">
    <property type="entry name" value="HisC_aminotrans_2"/>
    <property type="match status" value="1"/>
</dbReference>
<evidence type="ECO:0000256" key="6">
    <source>
        <dbReference type="ARBA" id="ARBA00022679"/>
    </source>
</evidence>
<comment type="pathway">
    <text evidence="2 9">Amino-acid biosynthesis; L-histidine biosynthesis; L-histidine from 5-phospho-alpha-D-ribose 1-diphosphate: step 7/9.</text>
</comment>
<dbReference type="InterPro" id="IPR050106">
    <property type="entry name" value="HistidinolP_aminotransfase"/>
</dbReference>
<gene>
    <name evidence="9 11" type="primary">hisC</name>
    <name evidence="11" type="ORF">ACFSKX_15645</name>
</gene>
<keyword evidence="7 9" id="KW-0663">Pyridoxal phosphate</keyword>
<evidence type="ECO:0000256" key="5">
    <source>
        <dbReference type="ARBA" id="ARBA00022576"/>
    </source>
</evidence>
<dbReference type="PANTHER" id="PTHR43643:SF3">
    <property type="entry name" value="HISTIDINOL-PHOSPHATE AMINOTRANSFERASE"/>
    <property type="match status" value="1"/>
</dbReference>
<dbReference type="SUPFAM" id="SSF53383">
    <property type="entry name" value="PLP-dependent transferases"/>
    <property type="match status" value="1"/>
</dbReference>
<comment type="subunit">
    <text evidence="4 9">Homodimer.</text>
</comment>
<protein>
    <recommendedName>
        <fullName evidence="9">Histidinol-phosphate aminotransferase</fullName>
        <ecNumber evidence="9">2.6.1.9</ecNumber>
    </recommendedName>
    <alternativeName>
        <fullName evidence="9">Imidazole acetol-phosphate transaminase</fullName>
    </alternativeName>
</protein>
<accession>A0ABW5EFF4</accession>
<keyword evidence="9" id="KW-0028">Amino-acid biosynthesis</keyword>
<feature type="modified residue" description="N6-(pyridoxal phosphate)lysine" evidence="9">
    <location>
        <position position="216"/>
    </location>
</feature>
<evidence type="ECO:0000256" key="1">
    <source>
        <dbReference type="ARBA" id="ARBA00001933"/>
    </source>
</evidence>
<dbReference type="InterPro" id="IPR015422">
    <property type="entry name" value="PyrdxlP-dep_Trfase_small"/>
</dbReference>
<feature type="domain" description="Aminotransferase class I/classII large" evidence="10">
    <location>
        <begin position="26"/>
        <end position="352"/>
    </location>
</feature>
<dbReference type="EMBL" id="JBHUJD010000023">
    <property type="protein sequence ID" value="MFD2311863.1"/>
    <property type="molecule type" value="Genomic_DNA"/>
</dbReference>
<dbReference type="NCBIfam" id="TIGR01141">
    <property type="entry name" value="hisC"/>
    <property type="match status" value="1"/>
</dbReference>
<evidence type="ECO:0000256" key="2">
    <source>
        <dbReference type="ARBA" id="ARBA00005011"/>
    </source>
</evidence>
<evidence type="ECO:0000259" key="10">
    <source>
        <dbReference type="Pfam" id="PF00155"/>
    </source>
</evidence>
<dbReference type="InterPro" id="IPR015424">
    <property type="entry name" value="PyrdxlP-dep_Trfase"/>
</dbReference>
<keyword evidence="6 9" id="KW-0808">Transferase</keyword>
<dbReference type="EC" id="2.6.1.9" evidence="9"/>
<evidence type="ECO:0000256" key="9">
    <source>
        <dbReference type="HAMAP-Rule" id="MF_01023"/>
    </source>
</evidence>
<comment type="catalytic activity">
    <reaction evidence="8 9">
        <text>L-histidinol phosphate + 2-oxoglutarate = 3-(imidazol-4-yl)-2-oxopropyl phosphate + L-glutamate</text>
        <dbReference type="Rhea" id="RHEA:23744"/>
        <dbReference type="ChEBI" id="CHEBI:16810"/>
        <dbReference type="ChEBI" id="CHEBI:29985"/>
        <dbReference type="ChEBI" id="CHEBI:57766"/>
        <dbReference type="ChEBI" id="CHEBI:57980"/>
        <dbReference type="EC" id="2.6.1.9"/>
    </reaction>
</comment>
<comment type="cofactor">
    <cofactor evidence="1 9">
        <name>pyridoxal 5'-phosphate</name>
        <dbReference type="ChEBI" id="CHEBI:597326"/>
    </cofactor>
</comment>
<dbReference type="InterPro" id="IPR015421">
    <property type="entry name" value="PyrdxlP-dep_Trfase_major"/>
</dbReference>
<dbReference type="InterPro" id="IPR005861">
    <property type="entry name" value="HisP_aminotrans"/>
</dbReference>
<reference evidence="12" key="1">
    <citation type="journal article" date="2019" name="Int. J. Syst. Evol. Microbiol.">
        <title>The Global Catalogue of Microorganisms (GCM) 10K type strain sequencing project: providing services to taxonomists for standard genome sequencing and annotation.</title>
        <authorList>
            <consortium name="The Broad Institute Genomics Platform"/>
            <consortium name="The Broad Institute Genome Sequencing Center for Infectious Disease"/>
            <person name="Wu L."/>
            <person name="Ma J."/>
        </authorList>
    </citation>
    <scope>NUCLEOTIDE SEQUENCE [LARGE SCALE GENOMIC DNA]</scope>
    <source>
        <strain evidence="12">KCTC 12848</strain>
    </source>
</reference>
<dbReference type="Gene3D" id="3.40.640.10">
    <property type="entry name" value="Type I PLP-dependent aspartate aminotransferase-like (Major domain)"/>
    <property type="match status" value="1"/>
</dbReference>
<dbReference type="CDD" id="cd00609">
    <property type="entry name" value="AAT_like"/>
    <property type="match status" value="1"/>
</dbReference>
<dbReference type="Gene3D" id="3.90.1150.10">
    <property type="entry name" value="Aspartate Aminotransferase, domain 1"/>
    <property type="match status" value="1"/>
</dbReference>
<keyword evidence="9" id="KW-0368">Histidine biosynthesis</keyword>
<dbReference type="Pfam" id="PF00155">
    <property type="entry name" value="Aminotran_1_2"/>
    <property type="match status" value="1"/>
</dbReference>
<evidence type="ECO:0000256" key="7">
    <source>
        <dbReference type="ARBA" id="ARBA00022898"/>
    </source>
</evidence>
<keyword evidence="5 9" id="KW-0032">Aminotransferase</keyword>
<evidence type="ECO:0000256" key="3">
    <source>
        <dbReference type="ARBA" id="ARBA00007970"/>
    </source>
</evidence>
<dbReference type="Proteomes" id="UP001597425">
    <property type="component" value="Unassembled WGS sequence"/>
</dbReference>
<dbReference type="RefSeq" id="WP_265722612.1">
    <property type="nucleotide sequence ID" value="NZ_JAPIVK010000026.1"/>
</dbReference>
<name>A0ABW5EFF4_9GAMM</name>
<dbReference type="PANTHER" id="PTHR43643">
    <property type="entry name" value="HISTIDINOL-PHOSPHATE AMINOTRANSFERASE 2"/>
    <property type="match status" value="1"/>
</dbReference>
<keyword evidence="12" id="KW-1185">Reference proteome</keyword>
<dbReference type="GO" id="GO:0004400">
    <property type="term" value="F:histidinol-phosphate transaminase activity"/>
    <property type="evidence" value="ECO:0007669"/>
    <property type="project" value="UniProtKB-EC"/>
</dbReference>